<comment type="caution">
    <text evidence="1">The sequence shown here is derived from an EMBL/GenBank/DDBJ whole genome shotgun (WGS) entry which is preliminary data.</text>
</comment>
<accession>A0AAD1XKV3</accession>
<reference evidence="1" key="1">
    <citation type="submission" date="2023-07" db="EMBL/GenBank/DDBJ databases">
        <authorList>
            <consortium name="AG Swart"/>
            <person name="Singh M."/>
            <person name="Singh A."/>
            <person name="Seah K."/>
            <person name="Emmerich C."/>
        </authorList>
    </citation>
    <scope>NUCLEOTIDE SEQUENCE</scope>
    <source>
        <strain evidence="1">DP1</strain>
    </source>
</reference>
<keyword evidence="2" id="KW-1185">Reference proteome</keyword>
<organism evidence="1 2">
    <name type="scientific">Euplotes crassus</name>
    <dbReference type="NCBI Taxonomy" id="5936"/>
    <lineage>
        <taxon>Eukaryota</taxon>
        <taxon>Sar</taxon>
        <taxon>Alveolata</taxon>
        <taxon>Ciliophora</taxon>
        <taxon>Intramacronucleata</taxon>
        <taxon>Spirotrichea</taxon>
        <taxon>Hypotrichia</taxon>
        <taxon>Euplotida</taxon>
        <taxon>Euplotidae</taxon>
        <taxon>Moneuplotes</taxon>
    </lineage>
</organism>
<gene>
    <name evidence="1" type="ORF">ECRASSUSDP1_LOCUS15873</name>
</gene>
<dbReference type="EMBL" id="CAMPGE010015929">
    <property type="protein sequence ID" value="CAI2374519.1"/>
    <property type="molecule type" value="Genomic_DNA"/>
</dbReference>
<dbReference type="Proteomes" id="UP001295684">
    <property type="component" value="Unassembled WGS sequence"/>
</dbReference>
<evidence type="ECO:0000313" key="1">
    <source>
        <dbReference type="EMBL" id="CAI2374519.1"/>
    </source>
</evidence>
<name>A0AAD1XKV3_EUPCR</name>
<evidence type="ECO:0000313" key="2">
    <source>
        <dbReference type="Proteomes" id="UP001295684"/>
    </source>
</evidence>
<sequence>MNTNCGRSNRNHWSLKKMRSVSQAYFKKEDSPNKSKELRSFKMPSLRTARKERSKPRIEVRKTISVTARMNTLSRKASKEPSTIMVYFPKISDKVKDKASEFRIAKASIKRIKNHRKKRKLALSSTKCKPLKIEKSEVKVPQERKVLYRSMHWIKKKEFLVEISSADAFIYILCFRVKGKKKVHVIKLHEKQYLKLFHEVRSFPKLLKRLDYKHKKVVLKDENYTVPLFRQKPKTNNNDMKFLMDEETDEDDIYS</sequence>
<dbReference type="AlphaFoldDB" id="A0AAD1XKV3"/>
<proteinExistence type="predicted"/>
<protein>
    <submittedName>
        <fullName evidence="1">Uncharacterized protein</fullName>
    </submittedName>
</protein>